<proteinExistence type="predicted"/>
<evidence type="ECO:0000256" key="1">
    <source>
        <dbReference type="SAM" id="MobiDB-lite"/>
    </source>
</evidence>
<reference evidence="4" key="1">
    <citation type="journal article" date="2019" name="Int. J. Syst. Evol. Microbiol.">
        <title>The Global Catalogue of Microorganisms (GCM) 10K type strain sequencing project: providing services to taxonomists for standard genome sequencing and annotation.</title>
        <authorList>
            <consortium name="The Broad Institute Genomics Platform"/>
            <consortium name="The Broad Institute Genome Sequencing Center for Infectious Disease"/>
            <person name="Wu L."/>
            <person name="Ma J."/>
        </authorList>
    </citation>
    <scope>NUCLEOTIDE SEQUENCE [LARGE SCALE GENOMIC DNA]</scope>
    <source>
        <strain evidence="4">DFY28</strain>
    </source>
</reference>
<feature type="region of interest" description="Disordered" evidence="1">
    <location>
        <begin position="88"/>
        <end position="120"/>
    </location>
</feature>
<name>A0ABW4MZK1_9CAUL</name>
<accession>A0ABW4MZK1</accession>
<protein>
    <submittedName>
        <fullName evidence="3">Uncharacterized protein</fullName>
    </submittedName>
</protein>
<dbReference type="Proteomes" id="UP001597237">
    <property type="component" value="Unassembled WGS sequence"/>
</dbReference>
<feature type="transmembrane region" description="Helical" evidence="2">
    <location>
        <begin position="39"/>
        <end position="58"/>
    </location>
</feature>
<sequence length="120" mass="12626">MTMNAVLQIVAIAGAAACAGAYVYAYIFKPRGDRRMHVASLLFSGIALASVPVVLSSASSGVSTVGAVNLVFFLLLSSLLQAMTAFRGRKGDRRTGERRADDGRAEDRRGEAPAHLKDAA</sequence>
<evidence type="ECO:0000256" key="2">
    <source>
        <dbReference type="SAM" id="Phobius"/>
    </source>
</evidence>
<comment type="caution">
    <text evidence="3">The sequence shown here is derived from an EMBL/GenBank/DDBJ whole genome shotgun (WGS) entry which is preliminary data.</text>
</comment>
<keyword evidence="4" id="KW-1185">Reference proteome</keyword>
<feature type="transmembrane region" description="Helical" evidence="2">
    <location>
        <begin position="64"/>
        <end position="86"/>
    </location>
</feature>
<dbReference type="RefSeq" id="WP_377284399.1">
    <property type="nucleotide sequence ID" value="NZ_JBHRSI010000015.1"/>
</dbReference>
<keyword evidence="2" id="KW-0472">Membrane</keyword>
<evidence type="ECO:0000313" key="3">
    <source>
        <dbReference type="EMBL" id="MFD1783255.1"/>
    </source>
</evidence>
<evidence type="ECO:0000313" key="4">
    <source>
        <dbReference type="Proteomes" id="UP001597237"/>
    </source>
</evidence>
<gene>
    <name evidence="3" type="ORF">ACFSC0_07600</name>
</gene>
<keyword evidence="2" id="KW-1133">Transmembrane helix</keyword>
<feature type="transmembrane region" description="Helical" evidence="2">
    <location>
        <begin position="6"/>
        <end position="27"/>
    </location>
</feature>
<feature type="compositionally biased region" description="Basic and acidic residues" evidence="1">
    <location>
        <begin position="93"/>
        <end position="120"/>
    </location>
</feature>
<dbReference type="EMBL" id="JBHUEY010000001">
    <property type="protein sequence ID" value="MFD1783255.1"/>
    <property type="molecule type" value="Genomic_DNA"/>
</dbReference>
<organism evidence="3 4">
    <name type="scientific">Phenylobacterium terrae</name>
    <dbReference type="NCBI Taxonomy" id="2665495"/>
    <lineage>
        <taxon>Bacteria</taxon>
        <taxon>Pseudomonadati</taxon>
        <taxon>Pseudomonadota</taxon>
        <taxon>Alphaproteobacteria</taxon>
        <taxon>Caulobacterales</taxon>
        <taxon>Caulobacteraceae</taxon>
        <taxon>Phenylobacterium</taxon>
    </lineage>
</organism>
<keyword evidence="2" id="KW-0812">Transmembrane</keyword>